<accession>A0ACD3A661</accession>
<organism evidence="1 2">
    <name type="scientific">Pluteus cervinus</name>
    <dbReference type="NCBI Taxonomy" id="181527"/>
    <lineage>
        <taxon>Eukaryota</taxon>
        <taxon>Fungi</taxon>
        <taxon>Dikarya</taxon>
        <taxon>Basidiomycota</taxon>
        <taxon>Agaricomycotina</taxon>
        <taxon>Agaricomycetes</taxon>
        <taxon>Agaricomycetidae</taxon>
        <taxon>Agaricales</taxon>
        <taxon>Pluteineae</taxon>
        <taxon>Pluteaceae</taxon>
        <taxon>Pluteus</taxon>
    </lineage>
</organism>
<gene>
    <name evidence="1" type="ORF">BDN72DRAFT_850181</name>
</gene>
<evidence type="ECO:0000313" key="2">
    <source>
        <dbReference type="Proteomes" id="UP000308600"/>
    </source>
</evidence>
<sequence>MPSTPLHAILTQHFDTSDVAFTKIDGEIASLQENIRALLAFRNTFTLTYRLPPEVLTRIFLQCTSWPDQYKALRWIGITHVSQHWRNVAIGSPRLWSWISNSYPKPIAEEAPLFLHWRGKSSLGPQFINPSLFRSQSLTFDLESAHWIELSVLTSPAPLLDSFCIMRDGPSHNRNAPTVTISDNLFAGITPRLRHLELSGCSFDINSFLFKGLTSLKLENPRRKFLAADLLNTLRGLPHLTSLTLSGVDLNDAVPPSPNLEVVTLSSLESLCICGKSLNQQLHILSHLYIPANSSLHFYSETKTGDAFAALFDFLSANKAARQPSSTIIVEHIELLFDQRIRKLDLRVHRTKPGIRADFLEFVLLGPWGRTSQSLEMLDTPEVAILFSYLPLAALSSFRTNCTLGVGIWSSVFGTLPGLKHISGSGDGAVNVLSAIVNDFKTSCSPVHGEYGPQDDNNANAAVEWKGTETPSTPNPLPVVWSPLFPKLEGIHLYRTNFPQSRDDLVTVLRARKEVERGIKEIDIQRCPNVDKALLESLDGVVNVTWDGWIETPKPVRHRHEFNWLLDD</sequence>
<reference evidence="1 2" key="1">
    <citation type="journal article" date="2019" name="Nat. Ecol. Evol.">
        <title>Megaphylogeny resolves global patterns of mushroom evolution.</title>
        <authorList>
            <person name="Varga T."/>
            <person name="Krizsan K."/>
            <person name="Foldi C."/>
            <person name="Dima B."/>
            <person name="Sanchez-Garcia M."/>
            <person name="Sanchez-Ramirez S."/>
            <person name="Szollosi G.J."/>
            <person name="Szarkandi J.G."/>
            <person name="Papp V."/>
            <person name="Albert L."/>
            <person name="Andreopoulos W."/>
            <person name="Angelini C."/>
            <person name="Antonin V."/>
            <person name="Barry K.W."/>
            <person name="Bougher N.L."/>
            <person name="Buchanan P."/>
            <person name="Buyck B."/>
            <person name="Bense V."/>
            <person name="Catcheside P."/>
            <person name="Chovatia M."/>
            <person name="Cooper J."/>
            <person name="Damon W."/>
            <person name="Desjardin D."/>
            <person name="Finy P."/>
            <person name="Geml J."/>
            <person name="Haridas S."/>
            <person name="Hughes K."/>
            <person name="Justo A."/>
            <person name="Karasinski D."/>
            <person name="Kautmanova I."/>
            <person name="Kiss B."/>
            <person name="Kocsube S."/>
            <person name="Kotiranta H."/>
            <person name="LaButti K.M."/>
            <person name="Lechner B.E."/>
            <person name="Liimatainen K."/>
            <person name="Lipzen A."/>
            <person name="Lukacs Z."/>
            <person name="Mihaltcheva S."/>
            <person name="Morgado L.N."/>
            <person name="Niskanen T."/>
            <person name="Noordeloos M.E."/>
            <person name="Ohm R.A."/>
            <person name="Ortiz-Santana B."/>
            <person name="Ovrebo C."/>
            <person name="Racz N."/>
            <person name="Riley R."/>
            <person name="Savchenko A."/>
            <person name="Shiryaev A."/>
            <person name="Soop K."/>
            <person name="Spirin V."/>
            <person name="Szebenyi C."/>
            <person name="Tomsovsky M."/>
            <person name="Tulloss R.E."/>
            <person name="Uehling J."/>
            <person name="Grigoriev I.V."/>
            <person name="Vagvolgyi C."/>
            <person name="Papp T."/>
            <person name="Martin F.M."/>
            <person name="Miettinen O."/>
            <person name="Hibbett D.S."/>
            <person name="Nagy L.G."/>
        </authorList>
    </citation>
    <scope>NUCLEOTIDE SEQUENCE [LARGE SCALE GENOMIC DNA]</scope>
    <source>
        <strain evidence="1 2">NL-1719</strain>
    </source>
</reference>
<keyword evidence="2" id="KW-1185">Reference proteome</keyword>
<protein>
    <submittedName>
        <fullName evidence="1">Uncharacterized protein</fullName>
    </submittedName>
</protein>
<dbReference type="Proteomes" id="UP000308600">
    <property type="component" value="Unassembled WGS sequence"/>
</dbReference>
<proteinExistence type="predicted"/>
<name>A0ACD3A661_9AGAR</name>
<dbReference type="EMBL" id="ML208720">
    <property type="protein sequence ID" value="TFK60890.1"/>
    <property type="molecule type" value="Genomic_DNA"/>
</dbReference>
<evidence type="ECO:0000313" key="1">
    <source>
        <dbReference type="EMBL" id="TFK60890.1"/>
    </source>
</evidence>